<sequence>MASRASGCFISTGSATLSSTRRRPTTMIRSERTMTNEATPTNSPINAEPICFAHLTDIHINAPAKGNPLFGIDMTAKLRTAFADLGELKTKPAFVLISGDLTQDGDLDDYKHLKALLDEESAKLGVPIYVGLGNHDFRSPFREGYLEEAPSEANYYYSFVHEGLRFVMLSTQVPGSHDGRVDEEQLKWLSSVLAEPAPQGTVVVLHHPVNPTPTALMDSHLLLNSGELVEALRGTDVIALLSGHIHFHNIGVVAGIPSFAATGVAFGLDSTDPSTMRFLDNSGYNLVCVKDGEIAVQPRYLPGEHRMVFEWDMAKHPAHA</sequence>
<protein>
    <recommendedName>
        <fullName evidence="5">Calcineurin-like phosphoesterase domain-containing protein</fullName>
    </recommendedName>
</protein>
<evidence type="ECO:0000313" key="7">
    <source>
        <dbReference type="Proteomes" id="UP000310636"/>
    </source>
</evidence>
<name>A0A4S4BLL6_9BACL</name>
<dbReference type="PANTHER" id="PTHR42988:SF2">
    <property type="entry name" value="CYCLIC NUCLEOTIDE PHOSPHODIESTERASE CBUA0032-RELATED"/>
    <property type="match status" value="1"/>
</dbReference>
<gene>
    <name evidence="6" type="ORF">E6C55_24230</name>
</gene>
<evidence type="ECO:0000256" key="4">
    <source>
        <dbReference type="ARBA" id="ARBA00025742"/>
    </source>
</evidence>
<organism evidence="6 7">
    <name type="scientific">Cohnella fermenti</name>
    <dbReference type="NCBI Taxonomy" id="2565925"/>
    <lineage>
        <taxon>Bacteria</taxon>
        <taxon>Bacillati</taxon>
        <taxon>Bacillota</taxon>
        <taxon>Bacilli</taxon>
        <taxon>Bacillales</taxon>
        <taxon>Paenibacillaceae</taxon>
        <taxon>Cohnella</taxon>
    </lineage>
</organism>
<keyword evidence="7" id="KW-1185">Reference proteome</keyword>
<dbReference type="InterPro" id="IPR004843">
    <property type="entry name" value="Calcineurin-like_PHP"/>
</dbReference>
<dbReference type="GO" id="GO:0046872">
    <property type="term" value="F:metal ion binding"/>
    <property type="evidence" value="ECO:0007669"/>
    <property type="project" value="UniProtKB-KW"/>
</dbReference>
<evidence type="ECO:0000256" key="1">
    <source>
        <dbReference type="ARBA" id="ARBA00022723"/>
    </source>
</evidence>
<dbReference type="EMBL" id="SSOB01000038">
    <property type="protein sequence ID" value="THF74721.1"/>
    <property type="molecule type" value="Genomic_DNA"/>
</dbReference>
<dbReference type="GO" id="GO:0016787">
    <property type="term" value="F:hydrolase activity"/>
    <property type="evidence" value="ECO:0007669"/>
    <property type="project" value="UniProtKB-KW"/>
</dbReference>
<keyword evidence="1" id="KW-0479">Metal-binding</keyword>
<proteinExistence type="inferred from homology"/>
<dbReference type="Pfam" id="PF00149">
    <property type="entry name" value="Metallophos"/>
    <property type="match status" value="1"/>
</dbReference>
<evidence type="ECO:0000313" key="6">
    <source>
        <dbReference type="EMBL" id="THF74721.1"/>
    </source>
</evidence>
<evidence type="ECO:0000256" key="2">
    <source>
        <dbReference type="ARBA" id="ARBA00022801"/>
    </source>
</evidence>
<dbReference type="OrthoDB" id="5505563at2"/>
<accession>A0A4S4BLL6</accession>
<keyword evidence="2" id="KW-0378">Hydrolase</keyword>
<dbReference type="Proteomes" id="UP000310636">
    <property type="component" value="Unassembled WGS sequence"/>
</dbReference>
<comment type="similarity">
    <text evidence="4">Belongs to the cyclic nucleotide phosphodiesterase class-III family.</text>
</comment>
<dbReference type="AlphaFoldDB" id="A0A4S4BLL6"/>
<dbReference type="Gene3D" id="3.60.21.10">
    <property type="match status" value="1"/>
</dbReference>
<dbReference type="InterPro" id="IPR029052">
    <property type="entry name" value="Metallo-depent_PP-like"/>
</dbReference>
<dbReference type="PANTHER" id="PTHR42988">
    <property type="entry name" value="PHOSPHOHYDROLASE"/>
    <property type="match status" value="1"/>
</dbReference>
<reference evidence="6 7" key="1">
    <citation type="submission" date="2019-04" db="EMBL/GenBank/DDBJ databases">
        <title>Cohnella sp. nov. isolated from preserved vegetables.</title>
        <authorList>
            <person name="Lin S.-Y."/>
            <person name="Hung M.-H."/>
            <person name="Young C.-C."/>
        </authorList>
    </citation>
    <scope>NUCLEOTIDE SEQUENCE [LARGE SCALE GENOMIC DNA]</scope>
    <source>
        <strain evidence="6 7">CC-MHH1044</strain>
    </source>
</reference>
<dbReference type="InterPro" id="IPR050884">
    <property type="entry name" value="CNP_phosphodiesterase-III"/>
</dbReference>
<dbReference type="SUPFAM" id="SSF56300">
    <property type="entry name" value="Metallo-dependent phosphatases"/>
    <property type="match status" value="1"/>
</dbReference>
<keyword evidence="3" id="KW-0408">Iron</keyword>
<comment type="caution">
    <text evidence="6">The sequence shown here is derived from an EMBL/GenBank/DDBJ whole genome shotgun (WGS) entry which is preliminary data.</text>
</comment>
<evidence type="ECO:0000259" key="5">
    <source>
        <dbReference type="Pfam" id="PF00149"/>
    </source>
</evidence>
<feature type="domain" description="Calcineurin-like phosphoesterase" evidence="5">
    <location>
        <begin position="52"/>
        <end position="246"/>
    </location>
</feature>
<evidence type="ECO:0000256" key="3">
    <source>
        <dbReference type="ARBA" id="ARBA00023004"/>
    </source>
</evidence>